<reference evidence="3" key="1">
    <citation type="submission" date="2021-02" db="EMBL/GenBank/DDBJ databases">
        <title>First Annotated Genome of the Yellow-green Alga Tribonema minus.</title>
        <authorList>
            <person name="Mahan K.M."/>
        </authorList>
    </citation>
    <scope>NUCLEOTIDE SEQUENCE</scope>
    <source>
        <strain evidence="3">UTEX B ZZ1240</strain>
    </source>
</reference>
<evidence type="ECO:0000256" key="2">
    <source>
        <dbReference type="SAM" id="MobiDB-lite"/>
    </source>
</evidence>
<dbReference type="EMBL" id="JAFCMP010000312">
    <property type="protein sequence ID" value="KAG5181579.1"/>
    <property type="molecule type" value="Genomic_DNA"/>
</dbReference>
<comment type="caution">
    <text evidence="3">The sequence shown here is derived from an EMBL/GenBank/DDBJ whole genome shotgun (WGS) entry which is preliminary data.</text>
</comment>
<name>A0A835Z227_9STRA</name>
<feature type="compositionally biased region" description="Low complexity" evidence="2">
    <location>
        <begin position="120"/>
        <end position="131"/>
    </location>
</feature>
<keyword evidence="4" id="KW-1185">Reference proteome</keyword>
<evidence type="ECO:0000256" key="1">
    <source>
        <dbReference type="SAM" id="Coils"/>
    </source>
</evidence>
<accession>A0A835Z227</accession>
<feature type="region of interest" description="Disordered" evidence="2">
    <location>
        <begin position="271"/>
        <end position="292"/>
    </location>
</feature>
<organism evidence="3 4">
    <name type="scientific">Tribonema minus</name>
    <dbReference type="NCBI Taxonomy" id="303371"/>
    <lineage>
        <taxon>Eukaryota</taxon>
        <taxon>Sar</taxon>
        <taxon>Stramenopiles</taxon>
        <taxon>Ochrophyta</taxon>
        <taxon>PX clade</taxon>
        <taxon>Xanthophyceae</taxon>
        <taxon>Tribonematales</taxon>
        <taxon>Tribonemataceae</taxon>
        <taxon>Tribonema</taxon>
    </lineage>
</organism>
<feature type="region of interest" description="Disordered" evidence="2">
    <location>
        <begin position="120"/>
        <end position="139"/>
    </location>
</feature>
<keyword evidence="1" id="KW-0175">Coiled coil</keyword>
<evidence type="ECO:0000313" key="4">
    <source>
        <dbReference type="Proteomes" id="UP000664859"/>
    </source>
</evidence>
<dbReference type="Proteomes" id="UP000664859">
    <property type="component" value="Unassembled WGS sequence"/>
</dbReference>
<evidence type="ECO:0000313" key="3">
    <source>
        <dbReference type="EMBL" id="KAG5181579.1"/>
    </source>
</evidence>
<gene>
    <name evidence="3" type="ORF">JKP88DRAFT_320915</name>
</gene>
<proteinExistence type="predicted"/>
<feature type="coiled-coil region" evidence="1">
    <location>
        <begin position="85"/>
        <end position="116"/>
    </location>
</feature>
<dbReference type="OrthoDB" id="2130525at2759"/>
<protein>
    <submittedName>
        <fullName evidence="3">Uncharacterized protein</fullName>
    </submittedName>
</protein>
<sequence length="443" mass="47968">MAAAKRAGLDALFDKIGDDDQRAILAPADMTEAGDTAAAGGGLPAALSVIDGQIAAIRQDLNDTKEAIKAIYLAREATPPVVLPKYRTEEEQDEALRDLKAKEERLLRILDNLTSQRGQAQAQAGATQAGASAGGGTAGGAGEVAPAELGGRTGAAAYIPHGATASIRGCRHIKGIRARIYWEAEEYNATCWQGATHTECICYNGDDLHVRLGFEDQKDAYSFRRACWRMNRGHFANSLDGRVEVSLQQILRTELGDPICAAQYDTSLFDSPPGTIHHADPDDDDSSSRSSHHSIALESDLAKYQSIEQFDGLMTGGVDGAHIWPKRLLAAGAQDDDSNNRLALSKTLQAAFDGPHNGVPTIAIRPLAVTPVLRDERFEVCLAVEYVSKSVGRWLAANLKDGYVAVETHAGVEYHVTVLVQNPTVFCDNLKRYYERTRQRWNS</sequence>
<dbReference type="AlphaFoldDB" id="A0A835Z227"/>